<comment type="cofactor">
    <cofactor evidence="2">
        <name>a divalent metal cation</name>
        <dbReference type="ChEBI" id="CHEBI:60240"/>
    </cofactor>
</comment>
<dbReference type="RefSeq" id="WP_258217034.1">
    <property type="nucleotide sequence ID" value="NZ_JANQBD010000028.1"/>
</dbReference>
<dbReference type="Pfam" id="PF12850">
    <property type="entry name" value="Metallophos_2"/>
    <property type="match status" value="1"/>
</dbReference>
<keyword evidence="5" id="KW-1185">Reference proteome</keyword>
<evidence type="ECO:0000256" key="1">
    <source>
        <dbReference type="ARBA" id="ARBA00008950"/>
    </source>
</evidence>
<dbReference type="PANTHER" id="PTHR42850">
    <property type="entry name" value="METALLOPHOSPHOESTERASE"/>
    <property type="match status" value="1"/>
</dbReference>
<feature type="domain" description="Calcineurin-like phosphoesterase" evidence="3">
    <location>
        <begin position="1"/>
        <end position="199"/>
    </location>
</feature>
<dbReference type="Proteomes" id="UP001300012">
    <property type="component" value="Unassembled WGS sequence"/>
</dbReference>
<dbReference type="InterPro" id="IPR011152">
    <property type="entry name" value="Pesterase_MJ0912"/>
</dbReference>
<dbReference type="Gene3D" id="3.60.21.10">
    <property type="match status" value="1"/>
</dbReference>
<dbReference type="InterPro" id="IPR029052">
    <property type="entry name" value="Metallo-depent_PP-like"/>
</dbReference>
<keyword evidence="2" id="KW-0479">Metal-binding</keyword>
<protein>
    <recommendedName>
        <fullName evidence="2">Phosphoesterase</fullName>
        <ecNumber evidence="2">3.1.4.-</ecNumber>
    </recommendedName>
</protein>
<dbReference type="InterPro" id="IPR000979">
    <property type="entry name" value="Phosphodiesterase_MJ0936/Vps29"/>
</dbReference>
<comment type="caution">
    <text evidence="4">The sequence shown here is derived from an EMBL/GenBank/DDBJ whole genome shotgun (WGS) entry which is preliminary data.</text>
</comment>
<organism evidence="4 5">
    <name type="scientific">Paenibacillus radicis</name>
    <name type="common">ex Xue et al. 2023</name>
    <dbReference type="NCBI Taxonomy" id="2972489"/>
    <lineage>
        <taxon>Bacteria</taxon>
        <taxon>Bacillati</taxon>
        <taxon>Bacillota</taxon>
        <taxon>Bacilli</taxon>
        <taxon>Bacillales</taxon>
        <taxon>Paenibacillaceae</taxon>
        <taxon>Paenibacillus</taxon>
    </lineage>
</organism>
<dbReference type="NCBIfam" id="TIGR00040">
    <property type="entry name" value="yfcE"/>
    <property type="match status" value="1"/>
</dbReference>
<accession>A0ABT1YR24</accession>
<dbReference type="PANTHER" id="PTHR42850:SF2">
    <property type="entry name" value="BLL5683 PROTEIN"/>
    <property type="match status" value="1"/>
</dbReference>
<evidence type="ECO:0000256" key="2">
    <source>
        <dbReference type="RuleBase" id="RU362039"/>
    </source>
</evidence>
<name>A0ABT1YR24_9BACL</name>
<dbReference type="InterPro" id="IPR050126">
    <property type="entry name" value="Ap4A_hydrolase"/>
</dbReference>
<dbReference type="EC" id="3.1.4.-" evidence="2"/>
<evidence type="ECO:0000313" key="5">
    <source>
        <dbReference type="Proteomes" id="UP001300012"/>
    </source>
</evidence>
<dbReference type="EMBL" id="JANQBD010000028">
    <property type="protein sequence ID" value="MCR8635487.1"/>
    <property type="molecule type" value="Genomic_DNA"/>
</dbReference>
<dbReference type="InterPro" id="IPR024654">
    <property type="entry name" value="Calcineurin-like_PHP_lpxH"/>
</dbReference>
<proteinExistence type="inferred from homology"/>
<dbReference type="SUPFAM" id="SSF56300">
    <property type="entry name" value="Metallo-dependent phosphatases"/>
    <property type="match status" value="1"/>
</dbReference>
<dbReference type="PIRSF" id="PIRSF000883">
    <property type="entry name" value="Pesterase_MJ0912"/>
    <property type="match status" value="1"/>
</dbReference>
<comment type="similarity">
    <text evidence="1 2">Belongs to the metallophosphoesterase superfamily. YfcE family.</text>
</comment>
<gene>
    <name evidence="4" type="ORF">NV381_30210</name>
</gene>
<sequence>MRLAVISDTHGNAIAFEAVVSDLRQQSPDAIVFLGDLVMRGPQPVECLDLLHSLDPLVSVRGNHDNYFSRYRDGSDWLPKNDKDAMNLRQFMYNKKLLSADEQHWIGHLPTEYVFNIEDFQAELYHASPHSLGTIIWPWATEDELDSLHKEDSTQMVLFGHIHHAFTRNAKGRLIVNCGSIGLPFDGDNRASYSIIDIHGKNISTQIRRVSYDIEKVIRIAKDRSMPDTELFEQAVRKAVFTYSFNKSAV</sequence>
<reference evidence="4 5" key="1">
    <citation type="submission" date="2022-08" db="EMBL/GenBank/DDBJ databases">
        <title>Paenibacillus endoradicis sp. nov., Paenibacillus radicibacter sp. nov and Paenibacillus pararadicis sp. nov., three cold-adapted plant growth-promoting bacteria isolated from root of Larix gmelinii in Great Khingan.</title>
        <authorList>
            <person name="Xue H."/>
        </authorList>
    </citation>
    <scope>NUCLEOTIDE SEQUENCE [LARGE SCALE GENOMIC DNA]</scope>
    <source>
        <strain evidence="4 5">N5-1-1-5</strain>
    </source>
</reference>
<evidence type="ECO:0000313" key="4">
    <source>
        <dbReference type="EMBL" id="MCR8635487.1"/>
    </source>
</evidence>
<evidence type="ECO:0000259" key="3">
    <source>
        <dbReference type="Pfam" id="PF12850"/>
    </source>
</evidence>